<dbReference type="PIRSF" id="PIRSF003174">
    <property type="entry name" value="CreA"/>
    <property type="match status" value="1"/>
</dbReference>
<comment type="caution">
    <text evidence="2">The sequence shown here is derived from an EMBL/GenBank/DDBJ whole genome shotgun (WGS) entry which is preliminary data.</text>
</comment>
<organism evidence="2 3">
    <name type="scientific">Maritalea mediterranea</name>
    <dbReference type="NCBI Taxonomy" id="2909667"/>
    <lineage>
        <taxon>Bacteria</taxon>
        <taxon>Pseudomonadati</taxon>
        <taxon>Pseudomonadota</taxon>
        <taxon>Alphaproteobacteria</taxon>
        <taxon>Hyphomicrobiales</taxon>
        <taxon>Devosiaceae</taxon>
        <taxon>Maritalea</taxon>
    </lineage>
</organism>
<dbReference type="PANTHER" id="PTHR37952">
    <property type="match status" value="1"/>
</dbReference>
<dbReference type="RefSeq" id="WP_236115252.1">
    <property type="nucleotide sequence ID" value="NZ_JAKGTI010000003.1"/>
</dbReference>
<evidence type="ECO:0000313" key="3">
    <source>
        <dbReference type="Proteomes" id="UP001201217"/>
    </source>
</evidence>
<feature type="chain" id="PRO_5046505354" evidence="1">
    <location>
        <begin position="22"/>
        <end position="168"/>
    </location>
</feature>
<evidence type="ECO:0000313" key="2">
    <source>
        <dbReference type="EMBL" id="MCF4099561.1"/>
    </source>
</evidence>
<feature type="signal peptide" evidence="1">
    <location>
        <begin position="1"/>
        <end position="21"/>
    </location>
</feature>
<dbReference type="Proteomes" id="UP001201217">
    <property type="component" value="Unassembled WGS sequence"/>
</dbReference>
<protein>
    <submittedName>
        <fullName evidence="2">CreA family protein</fullName>
    </submittedName>
</protein>
<keyword evidence="1" id="KW-0732">Signal</keyword>
<evidence type="ECO:0000256" key="1">
    <source>
        <dbReference type="SAM" id="SignalP"/>
    </source>
</evidence>
<dbReference type="InterPro" id="IPR010292">
    <property type="entry name" value="Uncharacterised_CreA"/>
</dbReference>
<reference evidence="2 3" key="1">
    <citation type="submission" date="2022-01" db="EMBL/GenBank/DDBJ databases">
        <title>Maritalea mediterranea sp. nov., isolated from marine plastic residues from the Malva-rosa beach (Valencia, Spain).</title>
        <authorList>
            <person name="Vidal-Verdu A."/>
            <person name="Molina-Menor E."/>
            <person name="Pascual J."/>
            <person name="Pereto J."/>
            <person name="Porcar M."/>
        </authorList>
    </citation>
    <scope>NUCLEOTIDE SEQUENCE [LARGE SCALE GENOMIC DNA]</scope>
    <source>
        <strain evidence="2 3">P4.10X</strain>
    </source>
</reference>
<dbReference type="Pfam" id="PF05981">
    <property type="entry name" value="CreA"/>
    <property type="match status" value="1"/>
</dbReference>
<proteinExistence type="predicted"/>
<accession>A0ABS9E9M1</accession>
<name>A0ABS9E9M1_9HYPH</name>
<dbReference type="EMBL" id="JAKGTI010000003">
    <property type="protein sequence ID" value="MCF4099561.1"/>
    <property type="molecule type" value="Genomic_DNA"/>
</dbReference>
<dbReference type="PANTHER" id="PTHR37952:SF2">
    <property type="entry name" value="PROTEIN CREA"/>
    <property type="match status" value="1"/>
</dbReference>
<gene>
    <name evidence="2" type="ORF">L1I42_13785</name>
</gene>
<sequence length="168" mass="18537">MKRFFAAVVAALGLMATSALAEEAGRIGVDWVGNDIVVEAVHDLEVDGITCHLAYFDRGMIDRLTKGNWFEDPSNSSIACRATGPIVIGDIELDQDGEEVFKHGRSFLWKKLVVNRVYDAANNTMIYLSHSRQVTDGSAKMAISTVPFYGVEVTWDPEFWPDGPPKAE</sequence>
<keyword evidence="3" id="KW-1185">Reference proteome</keyword>